<dbReference type="InterPro" id="IPR019821">
    <property type="entry name" value="Kinesin_motor_CS"/>
</dbReference>
<dbReference type="PROSITE" id="PS00411">
    <property type="entry name" value="KINESIN_MOTOR_1"/>
    <property type="match status" value="1"/>
</dbReference>
<feature type="compositionally biased region" description="Polar residues" evidence="6">
    <location>
        <begin position="374"/>
        <end position="390"/>
    </location>
</feature>
<dbReference type="GO" id="GO:0005874">
    <property type="term" value="C:microtubule"/>
    <property type="evidence" value="ECO:0007669"/>
    <property type="project" value="UniProtKB-KW"/>
</dbReference>
<feature type="region of interest" description="Disordered" evidence="6">
    <location>
        <begin position="348"/>
        <end position="367"/>
    </location>
</feature>
<dbReference type="PANTHER" id="PTHR47968">
    <property type="entry name" value="CENTROMERE PROTEIN E"/>
    <property type="match status" value="1"/>
</dbReference>
<evidence type="ECO:0000256" key="5">
    <source>
        <dbReference type="SAM" id="Coils"/>
    </source>
</evidence>
<feature type="region of interest" description="Disordered" evidence="6">
    <location>
        <begin position="282"/>
        <end position="342"/>
    </location>
</feature>
<dbReference type="GO" id="GO:0003777">
    <property type="term" value="F:microtubule motor activity"/>
    <property type="evidence" value="ECO:0007669"/>
    <property type="project" value="InterPro"/>
</dbReference>
<dbReference type="InterPro" id="IPR036961">
    <property type="entry name" value="Kinesin_motor_dom_sf"/>
</dbReference>
<evidence type="ECO:0000256" key="3">
    <source>
        <dbReference type="PROSITE-ProRule" id="PRU00283"/>
    </source>
</evidence>
<feature type="compositionally biased region" description="Low complexity" evidence="6">
    <location>
        <begin position="402"/>
        <end position="412"/>
    </location>
</feature>
<organism evidence="8 9">
    <name type="scientific">Effrenium voratum</name>
    <dbReference type="NCBI Taxonomy" id="2562239"/>
    <lineage>
        <taxon>Eukaryota</taxon>
        <taxon>Sar</taxon>
        <taxon>Alveolata</taxon>
        <taxon>Dinophyceae</taxon>
        <taxon>Suessiales</taxon>
        <taxon>Symbiodiniaceae</taxon>
        <taxon>Effrenium</taxon>
    </lineage>
</organism>
<dbReference type="InterPro" id="IPR001752">
    <property type="entry name" value="Kinesin_motor_dom"/>
</dbReference>
<dbReference type="Pfam" id="PF23735">
    <property type="entry name" value="KIF9"/>
    <property type="match status" value="1"/>
</dbReference>
<dbReference type="GO" id="GO:0005524">
    <property type="term" value="F:ATP binding"/>
    <property type="evidence" value="ECO:0007669"/>
    <property type="project" value="UniProtKB-KW"/>
</dbReference>
<sequence length="681" mass="74597">MEAKLAQDTHRTVAETPHNLNSSRSHCIFTIFIEASNPSAQTVKTSKVQIVDLAGSERLKPYEAGSQNDKVLMGQAVSINVSLHWLEGVINALNRKGSVVPYRNSFLTKVLKDALGGNAKSIMVATLNPSETALPETISTCRFAQRVANVQTFSRINEERDPQLVIAALRQENAELRAALGAHGEALPEEELRRRARTFMEEDAAPLEASIFSVASLLEAFSVFRMLKELCWEMLRKKLASPSFRSQATEVPKSPTSEGTDSVELKQVLSEREAECRTLRAALAAQQPRPAPRPVRPARARSVSTATQTEAGDVPRRRRRRPASAGDTRRGDKGRGFVNFSQEDVVDPFGRMEGKTTLPPLVPRDARVPDFRQMQGSESSAPKLGTTSKESVGASAEATSKPAGGVASPPAAPVAVAAPAPQAPQAPQAPAGGASAAWLAATTALTEEERQLMVDPAKAYQLFLLHDPRAADIWPSELQDMRQDRKKHMEEAKALGEEIQKTNEAKQKVQEALATLSEKLRQAQEEAAVDPSAAQRAKTLAGLLAHEEPRLLQLFDEKRQRYELDFARLKELKREIGHLEHAEKKLETAVQSEFQHWRKAVAQRYPPEAPTEGAGRLVLEDPEADAQDAQVTAAGKALDTLRLRLQEAEDAGDEPRRRALAQLLATEEPRIARLRARGAST</sequence>
<dbReference type="SMART" id="SM00129">
    <property type="entry name" value="KISc"/>
    <property type="match status" value="1"/>
</dbReference>
<evidence type="ECO:0000256" key="2">
    <source>
        <dbReference type="ARBA" id="ARBA00022840"/>
    </source>
</evidence>
<evidence type="ECO:0000256" key="1">
    <source>
        <dbReference type="ARBA" id="ARBA00022741"/>
    </source>
</evidence>
<evidence type="ECO:0000256" key="6">
    <source>
        <dbReference type="SAM" id="MobiDB-lite"/>
    </source>
</evidence>
<dbReference type="InterPro" id="IPR027640">
    <property type="entry name" value="Kinesin-like_fam"/>
</dbReference>
<gene>
    <name evidence="8" type="ORF">EVOR1521_LOCUS6507</name>
</gene>
<name>A0AA36HZA2_9DINO</name>
<dbReference type="InterPro" id="IPR027417">
    <property type="entry name" value="P-loop_NTPase"/>
</dbReference>
<keyword evidence="9" id="KW-1185">Reference proteome</keyword>
<dbReference type="InterPro" id="IPR056524">
    <property type="entry name" value="KIF6/9_C"/>
</dbReference>
<dbReference type="PANTHER" id="PTHR47968:SF67">
    <property type="entry name" value="KINESIN MOTOR DOMAIN-CONTAINING PROTEIN"/>
    <property type="match status" value="1"/>
</dbReference>
<dbReference type="Pfam" id="PF00225">
    <property type="entry name" value="Kinesin"/>
    <property type="match status" value="1"/>
</dbReference>
<dbReference type="Gene3D" id="3.40.850.10">
    <property type="entry name" value="Kinesin motor domain"/>
    <property type="match status" value="1"/>
</dbReference>
<evidence type="ECO:0000313" key="8">
    <source>
        <dbReference type="EMBL" id="CAJ1377796.1"/>
    </source>
</evidence>
<keyword evidence="1 4" id="KW-0547">Nucleotide-binding</keyword>
<keyword evidence="4" id="KW-0493">Microtubule</keyword>
<dbReference type="SUPFAM" id="SSF52540">
    <property type="entry name" value="P-loop containing nucleoside triphosphate hydrolases"/>
    <property type="match status" value="1"/>
</dbReference>
<comment type="similarity">
    <text evidence="3 4">Belongs to the TRAFAC class myosin-kinesin ATPase superfamily. Kinesin family.</text>
</comment>
<comment type="caution">
    <text evidence="8">The sequence shown here is derived from an EMBL/GenBank/DDBJ whole genome shotgun (WGS) entry which is preliminary data.</text>
</comment>
<keyword evidence="2 4" id="KW-0067">ATP-binding</keyword>
<proteinExistence type="inferred from homology"/>
<accession>A0AA36HZA2</accession>
<evidence type="ECO:0000256" key="4">
    <source>
        <dbReference type="RuleBase" id="RU000394"/>
    </source>
</evidence>
<feature type="domain" description="Kinesin motor" evidence="7">
    <location>
        <begin position="1"/>
        <end position="150"/>
    </location>
</feature>
<feature type="region of interest" description="Disordered" evidence="6">
    <location>
        <begin position="243"/>
        <end position="263"/>
    </location>
</feature>
<evidence type="ECO:0000313" key="9">
    <source>
        <dbReference type="Proteomes" id="UP001178507"/>
    </source>
</evidence>
<keyword evidence="5" id="KW-0175">Coiled coil</keyword>
<dbReference type="AlphaFoldDB" id="A0AA36HZA2"/>
<feature type="region of interest" description="Disordered" evidence="6">
    <location>
        <begin position="373"/>
        <end position="412"/>
    </location>
</feature>
<dbReference type="PROSITE" id="PS50067">
    <property type="entry name" value="KINESIN_MOTOR_2"/>
    <property type="match status" value="1"/>
</dbReference>
<comment type="caution">
    <text evidence="3">Lacks conserved residue(s) required for the propagation of feature annotation.</text>
</comment>
<dbReference type="EMBL" id="CAUJNA010000491">
    <property type="protein sequence ID" value="CAJ1377796.1"/>
    <property type="molecule type" value="Genomic_DNA"/>
</dbReference>
<feature type="compositionally biased region" description="Polar residues" evidence="6">
    <location>
        <begin position="243"/>
        <end position="260"/>
    </location>
</feature>
<keyword evidence="4" id="KW-0505">Motor protein</keyword>
<reference evidence="8" key="1">
    <citation type="submission" date="2023-08" db="EMBL/GenBank/DDBJ databases">
        <authorList>
            <person name="Chen Y."/>
            <person name="Shah S."/>
            <person name="Dougan E. K."/>
            <person name="Thang M."/>
            <person name="Chan C."/>
        </authorList>
    </citation>
    <scope>NUCLEOTIDE SEQUENCE</scope>
</reference>
<dbReference type="GO" id="GO:0008017">
    <property type="term" value="F:microtubule binding"/>
    <property type="evidence" value="ECO:0007669"/>
    <property type="project" value="InterPro"/>
</dbReference>
<dbReference type="GO" id="GO:0007018">
    <property type="term" value="P:microtubule-based movement"/>
    <property type="evidence" value="ECO:0007669"/>
    <property type="project" value="InterPro"/>
</dbReference>
<dbReference type="PRINTS" id="PR00380">
    <property type="entry name" value="KINESINHEAVY"/>
</dbReference>
<protein>
    <recommendedName>
        <fullName evidence="4">Kinesin-like protein</fullName>
    </recommendedName>
</protein>
<dbReference type="Proteomes" id="UP001178507">
    <property type="component" value="Unassembled WGS sequence"/>
</dbReference>
<feature type="coiled-coil region" evidence="5">
    <location>
        <begin position="478"/>
        <end position="526"/>
    </location>
</feature>
<evidence type="ECO:0000259" key="7">
    <source>
        <dbReference type="PROSITE" id="PS50067"/>
    </source>
</evidence>